<keyword evidence="2" id="KW-0472">Membrane</keyword>
<evidence type="ECO:0000313" key="4">
    <source>
        <dbReference type="Proteomes" id="UP001175211"/>
    </source>
</evidence>
<dbReference type="AlphaFoldDB" id="A0AA39JAL3"/>
<comment type="caution">
    <text evidence="3">The sequence shown here is derived from an EMBL/GenBank/DDBJ whole genome shotgun (WGS) entry which is preliminary data.</text>
</comment>
<feature type="transmembrane region" description="Helical" evidence="2">
    <location>
        <begin position="12"/>
        <end position="31"/>
    </location>
</feature>
<keyword evidence="4" id="KW-1185">Reference proteome</keyword>
<sequence length="498" mass="55825">MSSTTSNTFNVFTGFLTAIIVLAFCFLYGYLQYNATTSQDENVHADLPIQQEEEDVERGVGSGREEREDAERREQQVLMDGPLWLSADSTDQEYGLKEIRVDLSTRGIIVGPGRHPYSNRLYISTGDGETPFVAYDGIYQCDWEIMDTWHQANRLPPLKDREIPEFNLQYPDSPTIPRRANPSIARGASTATTQGGDTDSASDSSDQYDSWVTDDEEHNPCHTESAMEAYAASFKPLLKTNEGNMRPLSHSSHMSSGYQRDMGQNPNWPSSSSINPYIPTGMSYTEGSKTSPEPSGIKTERWCGQGEQSFGTPLNNPLIPDLRTSLSISGLAILRPPGGTTSYHGSMQNSPTSDWEELLEWQGQSLANEGSWVTLAVAKLMYQKEVPKEVRDSIYADKVLHYTAKLWNRLHADQADVLRPFKQWSYLPYHWANILKLPPAHVPMLPLGSRLIGGMPEEEPEIPPEPQPELKKTIQKSIRPPLPLPPSPPYNPHHDYEL</sequence>
<feature type="compositionally biased region" description="Pro residues" evidence="1">
    <location>
        <begin position="480"/>
        <end position="491"/>
    </location>
</feature>
<feature type="region of interest" description="Disordered" evidence="1">
    <location>
        <begin position="455"/>
        <end position="498"/>
    </location>
</feature>
<keyword evidence="2" id="KW-0812">Transmembrane</keyword>
<dbReference type="EMBL" id="JAUEPS010000089">
    <property type="protein sequence ID" value="KAK0439255.1"/>
    <property type="molecule type" value="Genomic_DNA"/>
</dbReference>
<feature type="compositionally biased region" description="Low complexity" evidence="1">
    <location>
        <begin position="197"/>
        <end position="210"/>
    </location>
</feature>
<reference evidence="3" key="1">
    <citation type="submission" date="2023-06" db="EMBL/GenBank/DDBJ databases">
        <authorList>
            <consortium name="Lawrence Berkeley National Laboratory"/>
            <person name="Ahrendt S."/>
            <person name="Sahu N."/>
            <person name="Indic B."/>
            <person name="Wong-Bajracharya J."/>
            <person name="Merenyi Z."/>
            <person name="Ke H.-M."/>
            <person name="Monk M."/>
            <person name="Kocsube S."/>
            <person name="Drula E."/>
            <person name="Lipzen A."/>
            <person name="Balint B."/>
            <person name="Henrissat B."/>
            <person name="Andreopoulos B."/>
            <person name="Martin F.M."/>
            <person name="Harder C.B."/>
            <person name="Rigling D."/>
            <person name="Ford K.L."/>
            <person name="Foster G.D."/>
            <person name="Pangilinan J."/>
            <person name="Papanicolaou A."/>
            <person name="Barry K."/>
            <person name="LaButti K."/>
            <person name="Viragh M."/>
            <person name="Koriabine M."/>
            <person name="Yan M."/>
            <person name="Riley R."/>
            <person name="Champramary S."/>
            <person name="Plett K.L."/>
            <person name="Tsai I.J."/>
            <person name="Slot J."/>
            <person name="Sipos G."/>
            <person name="Plett J."/>
            <person name="Nagy L.G."/>
            <person name="Grigoriev I.V."/>
        </authorList>
    </citation>
    <scope>NUCLEOTIDE SEQUENCE</scope>
    <source>
        <strain evidence="3">CCBAS 213</strain>
    </source>
</reference>
<accession>A0AA39JAL3</accession>
<evidence type="ECO:0008006" key="5">
    <source>
        <dbReference type="Google" id="ProtNLM"/>
    </source>
</evidence>
<evidence type="ECO:0000313" key="3">
    <source>
        <dbReference type="EMBL" id="KAK0439255.1"/>
    </source>
</evidence>
<evidence type="ECO:0000256" key="1">
    <source>
        <dbReference type="SAM" id="MobiDB-lite"/>
    </source>
</evidence>
<protein>
    <recommendedName>
        <fullName evidence="5">Transmembrane protein</fullName>
    </recommendedName>
</protein>
<evidence type="ECO:0000256" key="2">
    <source>
        <dbReference type="SAM" id="Phobius"/>
    </source>
</evidence>
<gene>
    <name evidence="3" type="ORF">EV420DRAFT_1486436</name>
</gene>
<name>A0AA39JAL3_ARMTA</name>
<organism evidence="3 4">
    <name type="scientific">Armillaria tabescens</name>
    <name type="common">Ringless honey mushroom</name>
    <name type="synonym">Agaricus tabescens</name>
    <dbReference type="NCBI Taxonomy" id="1929756"/>
    <lineage>
        <taxon>Eukaryota</taxon>
        <taxon>Fungi</taxon>
        <taxon>Dikarya</taxon>
        <taxon>Basidiomycota</taxon>
        <taxon>Agaricomycotina</taxon>
        <taxon>Agaricomycetes</taxon>
        <taxon>Agaricomycetidae</taxon>
        <taxon>Agaricales</taxon>
        <taxon>Marasmiineae</taxon>
        <taxon>Physalacriaceae</taxon>
        <taxon>Desarmillaria</taxon>
    </lineage>
</organism>
<proteinExistence type="predicted"/>
<dbReference type="GeneID" id="85353936"/>
<dbReference type="RefSeq" id="XP_060323186.1">
    <property type="nucleotide sequence ID" value="XM_060470388.1"/>
</dbReference>
<feature type="region of interest" description="Disordered" evidence="1">
    <location>
        <begin position="46"/>
        <end position="71"/>
    </location>
</feature>
<dbReference type="Proteomes" id="UP001175211">
    <property type="component" value="Unassembled WGS sequence"/>
</dbReference>
<keyword evidence="2" id="KW-1133">Transmembrane helix</keyword>
<feature type="region of interest" description="Disordered" evidence="1">
    <location>
        <begin position="167"/>
        <end position="219"/>
    </location>
</feature>